<dbReference type="AlphaFoldDB" id="A0A1F4PZR9"/>
<evidence type="ECO:0000256" key="1">
    <source>
        <dbReference type="ARBA" id="ARBA00004741"/>
    </source>
</evidence>
<evidence type="ECO:0000256" key="5">
    <source>
        <dbReference type="ARBA" id="ARBA00023141"/>
    </source>
</evidence>
<dbReference type="EC" id="4.2.1.51" evidence="2 9"/>
<feature type="domain" description="Prephenate dehydratase" evidence="10">
    <location>
        <begin position="2"/>
        <end position="183"/>
    </location>
</feature>
<sequence length="275" mass="30623">MKVGYLGPEGTNSEEASRLYRKKLEGKVDLMPFSTFHDVLSAVNRGRINEAIVPIENSIEGTIGIVTDMLVKDVDLKIRQELVVPIYHYLMARKGVSLRGIRDVVSNPQILDQCKDFLRKKLPKAKLHLAYSSAEAAKQAATSLDPFLAAIGTAASAKLYDLKIVAAKINVRENKTRFVVLAKTDHPRTGKDKTSIVFSTAKDRPGALHDILAEIAIRNINLTKIESRPSKKALGDYYFFADMQGHRQDEVIADALFEIKRKASFLKLLGSYPRV</sequence>
<evidence type="ECO:0000256" key="9">
    <source>
        <dbReference type="RuleBase" id="RU361254"/>
    </source>
</evidence>
<dbReference type="FunFam" id="3.30.70.260:FF:000012">
    <property type="entry name" value="Prephenate dehydratase"/>
    <property type="match status" value="1"/>
</dbReference>
<dbReference type="CDD" id="cd13633">
    <property type="entry name" value="PBP2_Sa-PDT_like"/>
    <property type="match status" value="1"/>
</dbReference>
<dbReference type="NCBIfam" id="NF008865">
    <property type="entry name" value="PRK11898.1"/>
    <property type="match status" value="1"/>
</dbReference>
<evidence type="ECO:0000313" key="12">
    <source>
        <dbReference type="EMBL" id="OGB89137.1"/>
    </source>
</evidence>
<dbReference type="PROSITE" id="PS00858">
    <property type="entry name" value="PREPHENATE_DEHYDR_2"/>
    <property type="match status" value="1"/>
</dbReference>
<accession>A0A1F4PZR9</accession>
<dbReference type="Proteomes" id="UP000178724">
    <property type="component" value="Unassembled WGS sequence"/>
</dbReference>
<keyword evidence="5 9" id="KW-0057">Aromatic amino acid biosynthesis</keyword>
<dbReference type="Pfam" id="PF00800">
    <property type="entry name" value="PDT"/>
    <property type="match status" value="1"/>
</dbReference>
<dbReference type="PROSITE" id="PS51171">
    <property type="entry name" value="PREPHENATE_DEHYDR_3"/>
    <property type="match status" value="1"/>
</dbReference>
<dbReference type="PANTHER" id="PTHR21022">
    <property type="entry name" value="PREPHENATE DEHYDRATASE P PROTEIN"/>
    <property type="match status" value="1"/>
</dbReference>
<dbReference type="EMBL" id="METM01000029">
    <property type="protein sequence ID" value="OGB89137.1"/>
    <property type="molecule type" value="Genomic_DNA"/>
</dbReference>
<organism evidence="12 13">
    <name type="scientific">candidate division WOR-1 bacterium RIFCSPHIGHO2_01_FULL_53_15</name>
    <dbReference type="NCBI Taxonomy" id="1802564"/>
    <lineage>
        <taxon>Bacteria</taxon>
        <taxon>Bacillati</taxon>
        <taxon>Saganbacteria</taxon>
    </lineage>
</organism>
<comment type="catalytic activity">
    <reaction evidence="8 9">
        <text>prephenate + H(+) = 3-phenylpyruvate + CO2 + H2O</text>
        <dbReference type="Rhea" id="RHEA:21648"/>
        <dbReference type="ChEBI" id="CHEBI:15377"/>
        <dbReference type="ChEBI" id="CHEBI:15378"/>
        <dbReference type="ChEBI" id="CHEBI:16526"/>
        <dbReference type="ChEBI" id="CHEBI:18005"/>
        <dbReference type="ChEBI" id="CHEBI:29934"/>
        <dbReference type="EC" id="4.2.1.51"/>
    </reaction>
</comment>
<dbReference type="PROSITE" id="PS51671">
    <property type="entry name" value="ACT"/>
    <property type="match status" value="1"/>
</dbReference>
<keyword evidence="4 9" id="KW-0028">Amino-acid biosynthesis</keyword>
<evidence type="ECO:0000259" key="11">
    <source>
        <dbReference type="PROSITE" id="PS51671"/>
    </source>
</evidence>
<dbReference type="PANTHER" id="PTHR21022:SF19">
    <property type="entry name" value="PREPHENATE DEHYDRATASE-RELATED"/>
    <property type="match status" value="1"/>
</dbReference>
<dbReference type="InterPro" id="IPR002912">
    <property type="entry name" value="ACT_dom"/>
</dbReference>
<gene>
    <name evidence="9" type="primary">pheA</name>
    <name evidence="12" type="ORF">A2625_02310</name>
</gene>
<comment type="caution">
    <text evidence="12">The sequence shown here is derived from an EMBL/GenBank/DDBJ whole genome shotgun (WGS) entry which is preliminary data.</text>
</comment>
<dbReference type="GO" id="GO:0004664">
    <property type="term" value="F:prephenate dehydratase activity"/>
    <property type="evidence" value="ECO:0007669"/>
    <property type="project" value="UniProtKB-UniRule"/>
</dbReference>
<dbReference type="GO" id="GO:0005737">
    <property type="term" value="C:cytoplasm"/>
    <property type="evidence" value="ECO:0007669"/>
    <property type="project" value="TreeGrafter"/>
</dbReference>
<evidence type="ECO:0000256" key="2">
    <source>
        <dbReference type="ARBA" id="ARBA00013147"/>
    </source>
</evidence>
<evidence type="ECO:0000259" key="10">
    <source>
        <dbReference type="PROSITE" id="PS51171"/>
    </source>
</evidence>
<evidence type="ECO:0000256" key="4">
    <source>
        <dbReference type="ARBA" id="ARBA00022605"/>
    </source>
</evidence>
<dbReference type="Gene3D" id="3.40.190.10">
    <property type="entry name" value="Periplasmic binding protein-like II"/>
    <property type="match status" value="2"/>
</dbReference>
<dbReference type="UniPathway" id="UPA00121">
    <property type="reaction ID" value="UER00345"/>
</dbReference>
<dbReference type="CDD" id="cd04905">
    <property type="entry name" value="ACT_CM-PDT"/>
    <property type="match status" value="1"/>
</dbReference>
<dbReference type="GO" id="GO:0009094">
    <property type="term" value="P:L-phenylalanine biosynthetic process"/>
    <property type="evidence" value="ECO:0007669"/>
    <property type="project" value="UniProtKB-UniPathway"/>
</dbReference>
<evidence type="ECO:0000313" key="13">
    <source>
        <dbReference type="Proteomes" id="UP000178724"/>
    </source>
</evidence>
<dbReference type="Gene3D" id="3.30.70.260">
    <property type="match status" value="1"/>
</dbReference>
<evidence type="ECO:0000256" key="6">
    <source>
        <dbReference type="ARBA" id="ARBA00023222"/>
    </source>
</evidence>
<name>A0A1F4PZR9_UNCSA</name>
<feature type="domain" description="ACT" evidence="11">
    <location>
        <begin position="196"/>
        <end position="273"/>
    </location>
</feature>
<keyword evidence="7 9" id="KW-0456">Lyase</keyword>
<dbReference type="SUPFAM" id="SSF55021">
    <property type="entry name" value="ACT-like"/>
    <property type="match status" value="1"/>
</dbReference>
<dbReference type="InterPro" id="IPR001086">
    <property type="entry name" value="Preph_deHydtase"/>
</dbReference>
<keyword evidence="6 9" id="KW-0584">Phenylalanine biosynthesis</keyword>
<comment type="pathway">
    <text evidence="1 9">Amino-acid biosynthesis; L-phenylalanine biosynthesis; phenylpyruvate from prephenate: step 1/1.</text>
</comment>
<protein>
    <recommendedName>
        <fullName evidence="3 9">Prephenate dehydratase</fullName>
        <shortName evidence="9">PDT</shortName>
        <ecNumber evidence="2 9">4.2.1.51</ecNumber>
    </recommendedName>
</protein>
<evidence type="ECO:0000256" key="8">
    <source>
        <dbReference type="ARBA" id="ARBA00047848"/>
    </source>
</evidence>
<evidence type="ECO:0000256" key="7">
    <source>
        <dbReference type="ARBA" id="ARBA00023239"/>
    </source>
</evidence>
<dbReference type="InterPro" id="IPR045865">
    <property type="entry name" value="ACT-like_dom_sf"/>
</dbReference>
<dbReference type="InterPro" id="IPR018528">
    <property type="entry name" value="Preph_deHydtase_CS"/>
</dbReference>
<dbReference type="Pfam" id="PF01842">
    <property type="entry name" value="ACT"/>
    <property type="match status" value="1"/>
</dbReference>
<proteinExistence type="predicted"/>
<reference evidence="12 13" key="1">
    <citation type="journal article" date="2016" name="Nat. Commun.">
        <title>Thousands of microbial genomes shed light on interconnected biogeochemical processes in an aquifer system.</title>
        <authorList>
            <person name="Anantharaman K."/>
            <person name="Brown C.T."/>
            <person name="Hug L.A."/>
            <person name="Sharon I."/>
            <person name="Castelle C.J."/>
            <person name="Probst A.J."/>
            <person name="Thomas B.C."/>
            <person name="Singh A."/>
            <person name="Wilkins M.J."/>
            <person name="Karaoz U."/>
            <person name="Brodie E.L."/>
            <person name="Williams K.H."/>
            <person name="Hubbard S.S."/>
            <person name="Banfield J.F."/>
        </authorList>
    </citation>
    <scope>NUCLEOTIDE SEQUENCE [LARGE SCALE GENOMIC DNA]</scope>
</reference>
<evidence type="ECO:0000256" key="3">
    <source>
        <dbReference type="ARBA" id="ARBA00021872"/>
    </source>
</evidence>
<dbReference type="SUPFAM" id="SSF53850">
    <property type="entry name" value="Periplasmic binding protein-like II"/>
    <property type="match status" value="1"/>
</dbReference>